<feature type="compositionally biased region" description="Basic and acidic residues" evidence="1">
    <location>
        <begin position="822"/>
        <end position="836"/>
    </location>
</feature>
<evidence type="ECO:0000313" key="3">
    <source>
        <dbReference type="EMBL" id="KAF2418777.1"/>
    </source>
</evidence>
<dbReference type="InterPro" id="IPR036869">
    <property type="entry name" value="J_dom_sf"/>
</dbReference>
<accession>A0A9P4TSZ3</accession>
<evidence type="ECO:0000256" key="1">
    <source>
        <dbReference type="SAM" id="MobiDB-lite"/>
    </source>
</evidence>
<feature type="compositionally biased region" description="Polar residues" evidence="1">
    <location>
        <begin position="461"/>
        <end position="477"/>
    </location>
</feature>
<dbReference type="PROSITE" id="PS50076">
    <property type="entry name" value="DNAJ_2"/>
    <property type="match status" value="1"/>
</dbReference>
<dbReference type="EMBL" id="MU007124">
    <property type="protein sequence ID" value="KAF2418777.1"/>
    <property type="molecule type" value="Genomic_DNA"/>
</dbReference>
<feature type="compositionally biased region" description="Polar residues" evidence="1">
    <location>
        <begin position="774"/>
        <end position="783"/>
    </location>
</feature>
<feature type="compositionally biased region" description="Low complexity" evidence="1">
    <location>
        <begin position="485"/>
        <end position="497"/>
    </location>
</feature>
<comment type="caution">
    <text evidence="3">The sequence shown here is derived from an EMBL/GenBank/DDBJ whole genome shotgun (WGS) entry which is preliminary data.</text>
</comment>
<evidence type="ECO:0000313" key="4">
    <source>
        <dbReference type="Proteomes" id="UP000800235"/>
    </source>
</evidence>
<protein>
    <recommendedName>
        <fullName evidence="2">J domain-containing protein</fullName>
    </recommendedName>
</protein>
<dbReference type="Proteomes" id="UP000800235">
    <property type="component" value="Unassembled WGS sequence"/>
</dbReference>
<feature type="domain" description="J" evidence="2">
    <location>
        <begin position="9"/>
        <end position="78"/>
    </location>
</feature>
<reference evidence="3" key="1">
    <citation type="journal article" date="2020" name="Stud. Mycol.">
        <title>101 Dothideomycetes genomes: a test case for predicting lifestyles and emergence of pathogens.</title>
        <authorList>
            <person name="Haridas S."/>
            <person name="Albert R."/>
            <person name="Binder M."/>
            <person name="Bloem J."/>
            <person name="Labutti K."/>
            <person name="Salamov A."/>
            <person name="Andreopoulos B."/>
            <person name="Baker S."/>
            <person name="Barry K."/>
            <person name="Bills G."/>
            <person name="Bluhm B."/>
            <person name="Cannon C."/>
            <person name="Castanera R."/>
            <person name="Culley D."/>
            <person name="Daum C."/>
            <person name="Ezra D."/>
            <person name="Gonzalez J."/>
            <person name="Henrissat B."/>
            <person name="Kuo A."/>
            <person name="Liang C."/>
            <person name="Lipzen A."/>
            <person name="Lutzoni F."/>
            <person name="Magnuson J."/>
            <person name="Mondo S."/>
            <person name="Nolan M."/>
            <person name="Ohm R."/>
            <person name="Pangilinan J."/>
            <person name="Park H.-J."/>
            <person name="Ramirez L."/>
            <person name="Alfaro M."/>
            <person name="Sun H."/>
            <person name="Tritt A."/>
            <person name="Yoshinaga Y."/>
            <person name="Zwiers L.-H."/>
            <person name="Turgeon B."/>
            <person name="Goodwin S."/>
            <person name="Spatafora J."/>
            <person name="Crous P."/>
            <person name="Grigoriev I."/>
        </authorList>
    </citation>
    <scope>NUCLEOTIDE SEQUENCE</scope>
    <source>
        <strain evidence="3">CBS 130266</strain>
    </source>
</reference>
<gene>
    <name evidence="3" type="ORF">EJ08DRAFT_739022</name>
</gene>
<dbReference type="SUPFAM" id="SSF46565">
    <property type="entry name" value="Chaperone J-domain"/>
    <property type="match status" value="1"/>
</dbReference>
<dbReference type="InterPro" id="IPR001623">
    <property type="entry name" value="DnaJ_domain"/>
</dbReference>
<name>A0A9P4TSZ3_9PEZI</name>
<proteinExistence type="predicted"/>
<feature type="region of interest" description="Disordered" evidence="1">
    <location>
        <begin position="651"/>
        <end position="685"/>
    </location>
</feature>
<feature type="compositionally biased region" description="Low complexity" evidence="1">
    <location>
        <begin position="798"/>
        <end position="816"/>
    </location>
</feature>
<sequence length="836" mass="92685">MYYPNGFVDYYDALSLPALESNPAAIANAHRIIILVNNTSKAINEADFNERQQSHDAAQDAYQVLRNDQSRQAYEQTYLDHHNLCRPNAAGMFPLVVPSTSAKSVPPSHIYLSPHGFMVHLPGVTSPRVYSYKPFSALTTNEINARKFEYKHADRVTWKDFSPSQILAIDSGLLPYEGKVVPTSDGYLPNPAKVFLPHLGFELEPQMGSGVRFYEKYCSEAYMNGPQCLNEIQKRWIQDIAFDDLARKDWFKHHHERGWRSKSNLSNYEHGAQWDDLPWTHSTDLMEEEFSKLRDTNYAAREAAANKFFRNASSNQNSPPRQNNGVKAISVHMNNAQDSLVRDKKEFQIARDEWSLITSAGALVMQHGDPVLGSRFLALTTKLAILRNSFEQFAKLLKLYKQHLPYISNSNTIFAPHDVLLAKHKMIGFQTFEVEQKQIILAFEYEVQLYQMAQSIQRTSTLSGTDTTQSPRPQHSGATPIVERSASSGSKTESKSTVAVGATEPCQPSLMQKMNSNLDSITVLQDHQSKASHGDFYHKTETLSHQQTHCRKSNNVQFTVAGPSSLAHGLAMWKTKESMEGLQINHLKAWKTSHLVPQKNTCKSASDPPPAPTQQDYPCGNHVGFPVTSKTHNQPLMAETMGKVVLETQNEASATGAQTEEPVGRGFGTGSNKRRRGKDDEIAERYKHTDKKIRLDSSFEATIIEATSTPNFADAAPNGGSPIALANIHKGTEYTVQGVGPLDISTADVPTGGVDHLPSPDYSSHVAAVEHNTRVASPPTSVYGSPHAWESSPEPQISDLSSPPSSPASTSSFNSTTRKRKLGDTSHDETPTRASK</sequence>
<organism evidence="3 4">
    <name type="scientific">Tothia fuscella</name>
    <dbReference type="NCBI Taxonomy" id="1048955"/>
    <lineage>
        <taxon>Eukaryota</taxon>
        <taxon>Fungi</taxon>
        <taxon>Dikarya</taxon>
        <taxon>Ascomycota</taxon>
        <taxon>Pezizomycotina</taxon>
        <taxon>Dothideomycetes</taxon>
        <taxon>Pleosporomycetidae</taxon>
        <taxon>Venturiales</taxon>
        <taxon>Cylindrosympodiaceae</taxon>
        <taxon>Tothia</taxon>
    </lineage>
</organism>
<feature type="region of interest" description="Disordered" evidence="1">
    <location>
        <begin position="774"/>
        <end position="836"/>
    </location>
</feature>
<dbReference type="AlphaFoldDB" id="A0A9P4TSZ3"/>
<keyword evidence="4" id="KW-1185">Reference proteome</keyword>
<feature type="region of interest" description="Disordered" evidence="1">
    <location>
        <begin position="461"/>
        <end position="510"/>
    </location>
</feature>
<evidence type="ECO:0000259" key="2">
    <source>
        <dbReference type="PROSITE" id="PS50076"/>
    </source>
</evidence>